<comment type="caution">
    <text evidence="1">The sequence shown here is derived from an EMBL/GenBank/DDBJ whole genome shotgun (WGS) entry which is preliminary data.</text>
</comment>
<evidence type="ECO:0000313" key="1">
    <source>
        <dbReference type="EMBL" id="KAL3627043.1"/>
    </source>
</evidence>
<dbReference type="Proteomes" id="UP001632038">
    <property type="component" value="Unassembled WGS sequence"/>
</dbReference>
<name>A0ABD3CB15_9LAMI</name>
<accession>A0ABD3CB15</accession>
<keyword evidence="2" id="KW-1185">Reference proteome</keyword>
<dbReference type="AlphaFoldDB" id="A0ABD3CB15"/>
<gene>
    <name evidence="1" type="ORF">CASFOL_028406</name>
</gene>
<proteinExistence type="predicted"/>
<protein>
    <submittedName>
        <fullName evidence="1">Uncharacterized protein</fullName>
    </submittedName>
</protein>
<organism evidence="1 2">
    <name type="scientific">Castilleja foliolosa</name>
    <dbReference type="NCBI Taxonomy" id="1961234"/>
    <lineage>
        <taxon>Eukaryota</taxon>
        <taxon>Viridiplantae</taxon>
        <taxon>Streptophyta</taxon>
        <taxon>Embryophyta</taxon>
        <taxon>Tracheophyta</taxon>
        <taxon>Spermatophyta</taxon>
        <taxon>Magnoliopsida</taxon>
        <taxon>eudicotyledons</taxon>
        <taxon>Gunneridae</taxon>
        <taxon>Pentapetalae</taxon>
        <taxon>asterids</taxon>
        <taxon>lamiids</taxon>
        <taxon>Lamiales</taxon>
        <taxon>Orobanchaceae</taxon>
        <taxon>Pedicularideae</taxon>
        <taxon>Castillejinae</taxon>
        <taxon>Castilleja</taxon>
    </lineage>
</organism>
<sequence>MKFMWARCFWTVLLVAAAVILPAARGLWLDLPDSGSRCVS</sequence>
<reference evidence="2" key="1">
    <citation type="journal article" date="2024" name="IScience">
        <title>Strigolactones Initiate the Formation of Haustorium-like Structures in Castilleja.</title>
        <authorList>
            <person name="Buerger M."/>
            <person name="Peterson D."/>
            <person name="Chory J."/>
        </authorList>
    </citation>
    <scope>NUCLEOTIDE SEQUENCE [LARGE SCALE GENOMIC DNA]</scope>
</reference>
<dbReference type="EMBL" id="JAVIJP010000039">
    <property type="protein sequence ID" value="KAL3627043.1"/>
    <property type="molecule type" value="Genomic_DNA"/>
</dbReference>
<evidence type="ECO:0000313" key="2">
    <source>
        <dbReference type="Proteomes" id="UP001632038"/>
    </source>
</evidence>